<dbReference type="InterPro" id="IPR010998">
    <property type="entry name" value="Integrase_recombinase_N"/>
</dbReference>
<dbReference type="PROSITE" id="PS51898">
    <property type="entry name" value="TYR_RECOMBINASE"/>
    <property type="match status" value="1"/>
</dbReference>
<comment type="similarity">
    <text evidence="10">Belongs to the 'phage' integrase family. XerC subfamily.</text>
</comment>
<dbReference type="InterPro" id="IPR002104">
    <property type="entry name" value="Integrase_catalytic"/>
</dbReference>
<keyword evidence="6 10" id="KW-0229">DNA integration</keyword>
<dbReference type="SUPFAM" id="SSF56349">
    <property type="entry name" value="DNA breaking-rejoining enzymes"/>
    <property type="match status" value="1"/>
</dbReference>
<dbReference type="InterPro" id="IPR011010">
    <property type="entry name" value="DNA_brk_join_enz"/>
</dbReference>
<evidence type="ECO:0000259" key="12">
    <source>
        <dbReference type="PROSITE" id="PS51900"/>
    </source>
</evidence>
<organism evidence="13 14">
    <name type="scientific">Porphyromonas gingivicanis</name>
    <dbReference type="NCBI Taxonomy" id="266762"/>
    <lineage>
        <taxon>Bacteria</taxon>
        <taxon>Pseudomonadati</taxon>
        <taxon>Bacteroidota</taxon>
        <taxon>Bacteroidia</taxon>
        <taxon>Bacteroidales</taxon>
        <taxon>Porphyromonadaceae</taxon>
        <taxon>Porphyromonas</taxon>
    </lineage>
</organism>
<dbReference type="PANTHER" id="PTHR30349">
    <property type="entry name" value="PHAGE INTEGRASE-RELATED"/>
    <property type="match status" value="1"/>
</dbReference>
<dbReference type="RefSeq" id="WP_036884464.1">
    <property type="nucleotide sequence ID" value="NZ_JQZW01000012.1"/>
</dbReference>
<keyword evidence="9 10" id="KW-0131">Cell cycle</keyword>
<dbReference type="InterPro" id="IPR050090">
    <property type="entry name" value="Tyrosine_recombinase_XerCD"/>
</dbReference>
<keyword evidence="4 10" id="KW-0132">Cell division</keyword>
<dbReference type="EMBL" id="JQZW01000012">
    <property type="protein sequence ID" value="KGN97473.1"/>
    <property type="molecule type" value="Genomic_DNA"/>
</dbReference>
<dbReference type="GO" id="GO:0007059">
    <property type="term" value="P:chromosome segregation"/>
    <property type="evidence" value="ECO:0007669"/>
    <property type="project" value="UniProtKB-UniRule"/>
</dbReference>
<comment type="similarity">
    <text evidence="2">Belongs to the 'phage' integrase family. XerD subfamily.</text>
</comment>
<feature type="active site" evidence="10">
    <location>
        <position position="147"/>
    </location>
</feature>
<evidence type="ECO:0000256" key="3">
    <source>
        <dbReference type="ARBA" id="ARBA00022490"/>
    </source>
</evidence>
<feature type="active site" evidence="10">
    <location>
        <position position="245"/>
    </location>
</feature>
<dbReference type="PANTHER" id="PTHR30349:SF81">
    <property type="entry name" value="TYROSINE RECOMBINASE XERC"/>
    <property type="match status" value="1"/>
</dbReference>
<dbReference type="Gene3D" id="1.10.150.130">
    <property type="match status" value="1"/>
</dbReference>
<dbReference type="InterPro" id="IPR011932">
    <property type="entry name" value="Recomb_XerD"/>
</dbReference>
<feature type="active site" evidence="10">
    <location>
        <position position="171"/>
    </location>
</feature>
<keyword evidence="5 10" id="KW-0159">Chromosome partition</keyword>
<evidence type="ECO:0000256" key="9">
    <source>
        <dbReference type="ARBA" id="ARBA00023306"/>
    </source>
</evidence>
<dbReference type="AlphaFoldDB" id="A0A0A2G2H7"/>
<reference evidence="13 14" key="1">
    <citation type="submission" date="2014-08" db="EMBL/GenBank/DDBJ databases">
        <title>Porphyromonas gingivicanis strain:COT-022_OH1391 Genome sequencing.</title>
        <authorList>
            <person name="Wallis C."/>
            <person name="Deusch O."/>
            <person name="O'Flynn C."/>
            <person name="Davis I."/>
            <person name="Jospin G."/>
            <person name="Darling A.E."/>
            <person name="Coil D.A."/>
            <person name="Alexiev A."/>
            <person name="Horsfall A."/>
            <person name="Kirkwood N."/>
            <person name="Harris S."/>
            <person name="Eisen J.A."/>
        </authorList>
    </citation>
    <scope>NUCLEOTIDE SEQUENCE [LARGE SCALE GENOMIC DNA]</scope>
    <source>
        <strain evidence="14">COT-022 OH1391</strain>
    </source>
</reference>
<dbReference type="GO" id="GO:0005737">
    <property type="term" value="C:cytoplasm"/>
    <property type="evidence" value="ECO:0007669"/>
    <property type="project" value="UniProtKB-SubCell"/>
</dbReference>
<evidence type="ECO:0000313" key="13">
    <source>
        <dbReference type="EMBL" id="KGN97473.1"/>
    </source>
</evidence>
<comment type="function">
    <text evidence="10">Site-specific tyrosine recombinase, which acts by catalyzing the cutting and rejoining of the recombining DNA molecules. The XerC-XerD complex is essential to convert dimers of the bacterial chromosome into monomers to permit their segregation at cell division. It also contributes to the segregational stability of plasmids.</text>
</comment>
<dbReference type="GO" id="GO:0006313">
    <property type="term" value="P:DNA transposition"/>
    <property type="evidence" value="ECO:0007669"/>
    <property type="project" value="UniProtKB-UniRule"/>
</dbReference>
<feature type="active site" description="O-(3'-phospho-DNA)-tyrosine intermediate" evidence="10">
    <location>
        <position position="277"/>
    </location>
</feature>
<proteinExistence type="inferred from homology"/>
<dbReference type="GO" id="GO:0051301">
    <property type="term" value="P:cell division"/>
    <property type="evidence" value="ECO:0007669"/>
    <property type="project" value="UniProtKB-KW"/>
</dbReference>
<dbReference type="InterPro" id="IPR044068">
    <property type="entry name" value="CB"/>
</dbReference>
<dbReference type="Gene3D" id="1.10.443.10">
    <property type="entry name" value="Intergrase catalytic core"/>
    <property type="match status" value="1"/>
</dbReference>
<protein>
    <recommendedName>
        <fullName evidence="10">Tyrosine recombinase XerC</fullName>
    </recommendedName>
</protein>
<evidence type="ECO:0000256" key="8">
    <source>
        <dbReference type="ARBA" id="ARBA00023172"/>
    </source>
</evidence>
<keyword evidence="8 10" id="KW-0233">DNA recombination</keyword>
<sequence length="307" mass="35239">MTDRELIDAYKRYLRLELNLTENSIQAYLGDVEKLFHFLHTSGITLEEVTYATLQQFVAQLYDLGISPRSTARIISGVKSFYRFLMLEEYVELDPSELLETPKIGLHLPTVLSVEEIDHIIESIDMTKDEGLRNRAIIEVLYSCGLRVSELCHLRLRDVHPEEGFVQVWGKGRKERLVPISSSALEAINTYLSSDKRYTPKAGEGEYIFLSRRGKAISRITVFCLIKQLATMAGITKEISPHTFRHSFATHLLEGGANLQAIRMMLGHEDIGTTEIYTHIDKTKLRRDILKYHPRNSAYYDSLKEEE</sequence>
<dbReference type="NCBIfam" id="NF040815">
    <property type="entry name" value="recomb_XerA_Arch"/>
    <property type="match status" value="1"/>
</dbReference>
<dbReference type="InterPro" id="IPR013762">
    <property type="entry name" value="Integrase-like_cat_sf"/>
</dbReference>
<accession>A0A0A2G2H7</accession>
<evidence type="ECO:0000256" key="1">
    <source>
        <dbReference type="ARBA" id="ARBA00004496"/>
    </source>
</evidence>
<dbReference type="Proteomes" id="UP000030134">
    <property type="component" value="Unassembled WGS sequence"/>
</dbReference>
<evidence type="ECO:0000256" key="5">
    <source>
        <dbReference type="ARBA" id="ARBA00022829"/>
    </source>
</evidence>
<comment type="subcellular location">
    <subcellularLocation>
        <location evidence="1 10">Cytoplasm</location>
    </subcellularLocation>
</comment>
<feature type="domain" description="Core-binding (CB)" evidence="12">
    <location>
        <begin position="1"/>
        <end position="86"/>
    </location>
</feature>
<evidence type="ECO:0000256" key="7">
    <source>
        <dbReference type="ARBA" id="ARBA00023125"/>
    </source>
</evidence>
<comment type="caution">
    <text evidence="13">The sequence shown here is derived from an EMBL/GenBank/DDBJ whole genome shotgun (WGS) entry which is preliminary data.</text>
</comment>
<keyword evidence="3 10" id="KW-0963">Cytoplasm</keyword>
<dbReference type="STRING" id="266762.HQ36_06125"/>
<evidence type="ECO:0000256" key="2">
    <source>
        <dbReference type="ARBA" id="ARBA00010450"/>
    </source>
</evidence>
<dbReference type="HAMAP" id="MF_01808">
    <property type="entry name" value="Recomb_XerC_XerD"/>
    <property type="match status" value="1"/>
</dbReference>
<comment type="subunit">
    <text evidence="10">Forms a cyclic heterotetrameric complex composed of two molecules of XerC and two molecules of XerD.</text>
</comment>
<dbReference type="PROSITE" id="PS51900">
    <property type="entry name" value="CB"/>
    <property type="match status" value="1"/>
</dbReference>
<feature type="active site" evidence="10">
    <location>
        <position position="242"/>
    </location>
</feature>
<evidence type="ECO:0000256" key="10">
    <source>
        <dbReference type="HAMAP-Rule" id="MF_01808"/>
    </source>
</evidence>
<evidence type="ECO:0000256" key="4">
    <source>
        <dbReference type="ARBA" id="ARBA00022618"/>
    </source>
</evidence>
<evidence type="ECO:0000313" key="14">
    <source>
        <dbReference type="Proteomes" id="UP000030134"/>
    </source>
</evidence>
<feature type="domain" description="Tyr recombinase" evidence="11">
    <location>
        <begin position="107"/>
        <end position="290"/>
    </location>
</feature>
<keyword evidence="14" id="KW-1185">Reference proteome</keyword>
<dbReference type="InterPro" id="IPR004107">
    <property type="entry name" value="Integrase_SAM-like_N"/>
</dbReference>
<evidence type="ECO:0000259" key="11">
    <source>
        <dbReference type="PROSITE" id="PS51898"/>
    </source>
</evidence>
<dbReference type="InterPro" id="IPR023009">
    <property type="entry name" value="Tyrosine_recombinase_XerC/XerD"/>
</dbReference>
<dbReference type="Pfam" id="PF02899">
    <property type="entry name" value="Phage_int_SAM_1"/>
    <property type="match status" value="1"/>
</dbReference>
<dbReference type="GO" id="GO:0009037">
    <property type="term" value="F:tyrosine-based site-specific recombinase activity"/>
    <property type="evidence" value="ECO:0007669"/>
    <property type="project" value="UniProtKB-UniRule"/>
</dbReference>
<keyword evidence="7 10" id="KW-0238">DNA-binding</keyword>
<dbReference type="GO" id="GO:0003677">
    <property type="term" value="F:DNA binding"/>
    <property type="evidence" value="ECO:0007669"/>
    <property type="project" value="UniProtKB-UniRule"/>
</dbReference>
<dbReference type="NCBIfam" id="NF001399">
    <property type="entry name" value="PRK00283.1"/>
    <property type="match status" value="1"/>
</dbReference>
<name>A0A0A2G2H7_9PORP</name>
<dbReference type="OrthoDB" id="9801717at2"/>
<dbReference type="NCBIfam" id="TIGR02225">
    <property type="entry name" value="recomb_XerD"/>
    <property type="match status" value="1"/>
</dbReference>
<feature type="active site" evidence="10">
    <location>
        <position position="268"/>
    </location>
</feature>
<dbReference type="CDD" id="cd00798">
    <property type="entry name" value="INT_XerDC_C"/>
    <property type="match status" value="1"/>
</dbReference>
<gene>
    <name evidence="10" type="primary">xerC</name>
    <name evidence="13" type="ORF">HQ36_06125</name>
</gene>
<dbReference type="Pfam" id="PF00589">
    <property type="entry name" value="Phage_integrase"/>
    <property type="match status" value="1"/>
</dbReference>
<evidence type="ECO:0000256" key="6">
    <source>
        <dbReference type="ARBA" id="ARBA00022908"/>
    </source>
</evidence>
<dbReference type="eggNOG" id="COG4974">
    <property type="taxonomic scope" value="Bacteria"/>
</dbReference>